<dbReference type="RefSeq" id="WP_193621710.1">
    <property type="nucleotide sequence ID" value="NZ_JACRYS020000001.1"/>
</dbReference>
<dbReference type="GO" id="GO:0006270">
    <property type="term" value="P:DNA replication initiation"/>
    <property type="evidence" value="ECO:0007669"/>
    <property type="project" value="TreeGrafter"/>
</dbReference>
<dbReference type="InterPro" id="IPR042115">
    <property type="entry name" value="PriA_3primeBD_sf"/>
</dbReference>
<feature type="domain" description="Helicase ATP-binding" evidence="4">
    <location>
        <begin position="216"/>
        <end position="381"/>
    </location>
</feature>
<dbReference type="SUPFAM" id="SSF52540">
    <property type="entry name" value="P-loop containing nucleoside triphosphate hydrolases"/>
    <property type="match status" value="1"/>
</dbReference>
<dbReference type="InterPro" id="IPR005259">
    <property type="entry name" value="PriA"/>
</dbReference>
<dbReference type="InterPro" id="IPR027417">
    <property type="entry name" value="P-loop_NTPase"/>
</dbReference>
<evidence type="ECO:0000313" key="5">
    <source>
        <dbReference type="EMBL" id="UQV27164.1"/>
    </source>
</evidence>
<name>A0AAX3B954_9MOLU</name>
<dbReference type="Pfam" id="PF17764">
    <property type="entry name" value="PriA_3primeBD"/>
    <property type="match status" value="1"/>
</dbReference>
<dbReference type="GO" id="GO:0005524">
    <property type="term" value="F:ATP binding"/>
    <property type="evidence" value="ECO:0007669"/>
    <property type="project" value="UniProtKB-KW"/>
</dbReference>
<gene>
    <name evidence="5" type="primary">priA</name>
    <name evidence="5" type="ORF">H7686_0002340</name>
</gene>
<dbReference type="GO" id="GO:0006302">
    <property type="term" value="P:double-strand break repair"/>
    <property type="evidence" value="ECO:0007669"/>
    <property type="project" value="InterPro"/>
</dbReference>
<proteinExistence type="predicted"/>
<evidence type="ECO:0000259" key="4">
    <source>
        <dbReference type="PROSITE" id="PS51192"/>
    </source>
</evidence>
<dbReference type="InterPro" id="IPR041222">
    <property type="entry name" value="PriA_3primeBD"/>
</dbReference>
<dbReference type="GO" id="GO:0003677">
    <property type="term" value="F:DNA binding"/>
    <property type="evidence" value="ECO:0007669"/>
    <property type="project" value="UniProtKB-KW"/>
</dbReference>
<dbReference type="KEGG" id="pphy:H7686_0002340"/>
<organism evidence="5 6">
    <name type="scientific">Candidatus Phytoplasma asiaticum</name>
    <dbReference type="NCBI Taxonomy" id="2763338"/>
    <lineage>
        <taxon>Bacteria</taxon>
        <taxon>Bacillati</taxon>
        <taxon>Mycoplasmatota</taxon>
        <taxon>Mollicutes</taxon>
        <taxon>Acholeplasmatales</taxon>
        <taxon>Acholeplasmataceae</taxon>
        <taxon>Candidatus Phytoplasma</taxon>
        <taxon>16SrII (Peanut WB group)</taxon>
    </lineage>
</organism>
<keyword evidence="3" id="KW-0238">DNA-binding</keyword>
<reference evidence="5 6" key="1">
    <citation type="submission" date="2022-05" db="EMBL/GenBank/DDBJ databases">
        <title>'Parthenium hysterophorus' phyllody phytoplasma strain PR34.</title>
        <authorList>
            <person name="Kirdat K."/>
            <person name="Tiwarekar B."/>
            <person name="Yadav A."/>
        </authorList>
    </citation>
    <scope>NUCLEOTIDE SEQUENCE [LARGE SCALE GENOMIC DNA]</scope>
    <source>
        <strain evidence="5 6">PR34</strain>
    </source>
</reference>
<dbReference type="GO" id="GO:0043138">
    <property type="term" value="F:3'-5' DNA helicase activity"/>
    <property type="evidence" value="ECO:0007669"/>
    <property type="project" value="TreeGrafter"/>
</dbReference>
<dbReference type="InterPro" id="IPR014001">
    <property type="entry name" value="Helicase_ATP-bd"/>
</dbReference>
<dbReference type="GO" id="GO:0006310">
    <property type="term" value="P:DNA recombination"/>
    <property type="evidence" value="ECO:0007669"/>
    <property type="project" value="InterPro"/>
</dbReference>
<keyword evidence="2" id="KW-0067">ATP-binding</keyword>
<protein>
    <submittedName>
        <fullName evidence="5">Primosomal protein N</fullName>
    </submittedName>
</protein>
<evidence type="ECO:0000313" key="6">
    <source>
        <dbReference type="Proteomes" id="UP000769022"/>
    </source>
</evidence>
<dbReference type="EMBL" id="CP097206">
    <property type="protein sequence ID" value="UQV27164.1"/>
    <property type="molecule type" value="Genomic_DNA"/>
</dbReference>
<evidence type="ECO:0000256" key="2">
    <source>
        <dbReference type="ARBA" id="ARBA00022840"/>
    </source>
</evidence>
<dbReference type="Proteomes" id="UP000769022">
    <property type="component" value="Chromosome"/>
</dbReference>
<evidence type="ECO:0000256" key="3">
    <source>
        <dbReference type="ARBA" id="ARBA00023125"/>
    </source>
</evidence>
<evidence type="ECO:0000256" key="1">
    <source>
        <dbReference type="ARBA" id="ARBA00022741"/>
    </source>
</evidence>
<dbReference type="AlphaFoldDB" id="A0AAX3B954"/>
<keyword evidence="1" id="KW-0547">Nucleotide-binding</keyword>
<dbReference type="Gene3D" id="3.40.50.300">
    <property type="entry name" value="P-loop containing nucleotide triphosphate hydrolases"/>
    <property type="match status" value="1"/>
</dbReference>
<dbReference type="PANTHER" id="PTHR30580:SF1">
    <property type="entry name" value="COMF OPERON PROTEIN 1"/>
    <property type="match status" value="1"/>
</dbReference>
<sequence>MFAEVLIDLSLNSSFSSFDYIIPEKMRNLVQAGTRVIIPFRSTVRLGYVLSIKENSIFANKEIIEVLDLVPFLNQEFFLLIDELLKVPFNSKISVYRTVLPKDLLTSYVRKISILKSNLVPSELEKYLIDKKFLLNVKNNFQISLLRKLKREKIIAMSIVPRKELSQLSYDHIKSLISQEIIQNNSFNLNYQTSSPDKQEMLKISLTRQQQNIFNKFLLDQYKTYLLIYSLESDKLKIYYKLIQENLVKKKQILILVPEIILIEHLVRKIKIQFPDIKIFVNHGGIKNNFKNSKLKQLNVDLIIGNNIAIFSPFINLGIIIIDDEHHESFIEKIKMPYYDVRELAQIRANYNRIPLILSSLSPSLTSYYRAKILGEYIWLNLQNTQNKYDIQLIDMKKELQEGNISPLSFALTELLIENTKLKLKSLLFVNIKGFSRLVLCLHCGYIPKCSNCGCILHYYIDPKILKCSCCGYKEEFSEHCYLCQQKTISSMFSGILSIENFLKQKIPESCIYCIDSDNIRNFNMKEYENIISNLNNNKIDICLGTTMIIKNGLSWPTNLLGIVLFDSLLNINHFTASEKSFQILVQLIYNMPKKSRIIIQTYNTNNYILDSIVNNNFEFFYEKILRERQINNYPPFMLISKILIMHPSIMKVQDIANKIKIILKNNLSIDITVLGPSIAKRYFQIIKKKIFYRVFLTLKYKHWPLNLDFLKKDSFDKNTHIIFDRFDTLTDLDIVTFF</sequence>
<dbReference type="PROSITE" id="PS51192">
    <property type="entry name" value="HELICASE_ATP_BIND_1"/>
    <property type="match status" value="1"/>
</dbReference>
<dbReference type="NCBIfam" id="TIGR00595">
    <property type="entry name" value="priA"/>
    <property type="match status" value="1"/>
</dbReference>
<accession>A0AAX3B954</accession>
<dbReference type="Gene3D" id="3.40.1440.60">
    <property type="entry name" value="PriA, 3(prime) DNA-binding domain"/>
    <property type="match status" value="1"/>
</dbReference>
<keyword evidence="6" id="KW-1185">Reference proteome</keyword>
<dbReference type="PANTHER" id="PTHR30580">
    <property type="entry name" value="PRIMOSOMAL PROTEIN N"/>
    <property type="match status" value="1"/>
</dbReference>